<gene>
    <name evidence="1" type="ORF">BJ212DRAFT_1219319</name>
</gene>
<dbReference type="OrthoDB" id="2739948at2759"/>
<dbReference type="GeneID" id="64623367"/>
<dbReference type="RefSeq" id="XP_041190541.1">
    <property type="nucleotide sequence ID" value="XM_041329350.1"/>
</dbReference>
<comment type="caution">
    <text evidence="1">The sequence shown here is derived from an EMBL/GenBank/DDBJ whole genome shotgun (WGS) entry which is preliminary data.</text>
</comment>
<evidence type="ECO:0008006" key="3">
    <source>
        <dbReference type="Google" id="ProtNLM"/>
    </source>
</evidence>
<feature type="non-terminal residue" evidence="1">
    <location>
        <position position="135"/>
    </location>
</feature>
<dbReference type="AlphaFoldDB" id="A0A9P7JB87"/>
<sequence>NIKPDVCVYTDATSHGCNISKFEVTIKFKWKDANDAFIKYPKVDKSFVSQTDKGFDTLGQITSYASAQLSAQYCTHAFSILIIHNCARIIRWDREGAIITDAFNYNQESHLANFFYHLGQASPVLHGVDTSVTPT</sequence>
<accession>A0A9P7JB87</accession>
<feature type="non-terminal residue" evidence="1">
    <location>
        <position position="1"/>
    </location>
</feature>
<reference evidence="1" key="1">
    <citation type="journal article" date="2020" name="New Phytol.">
        <title>Comparative genomics reveals dynamic genome evolution in host specialist ectomycorrhizal fungi.</title>
        <authorList>
            <person name="Lofgren L.A."/>
            <person name="Nguyen N.H."/>
            <person name="Vilgalys R."/>
            <person name="Ruytinx J."/>
            <person name="Liao H.L."/>
            <person name="Branco S."/>
            <person name="Kuo A."/>
            <person name="LaButti K."/>
            <person name="Lipzen A."/>
            <person name="Andreopoulos W."/>
            <person name="Pangilinan J."/>
            <person name="Riley R."/>
            <person name="Hundley H."/>
            <person name="Na H."/>
            <person name="Barry K."/>
            <person name="Grigoriev I.V."/>
            <person name="Stajich J.E."/>
            <person name="Kennedy P.G."/>
        </authorList>
    </citation>
    <scope>NUCLEOTIDE SEQUENCE</scope>
    <source>
        <strain evidence="1">MN1</strain>
    </source>
</reference>
<dbReference type="Proteomes" id="UP000807769">
    <property type="component" value="Unassembled WGS sequence"/>
</dbReference>
<name>A0A9P7JB87_9AGAM</name>
<evidence type="ECO:0000313" key="2">
    <source>
        <dbReference type="Proteomes" id="UP000807769"/>
    </source>
</evidence>
<organism evidence="1 2">
    <name type="scientific">Suillus subaureus</name>
    <dbReference type="NCBI Taxonomy" id="48587"/>
    <lineage>
        <taxon>Eukaryota</taxon>
        <taxon>Fungi</taxon>
        <taxon>Dikarya</taxon>
        <taxon>Basidiomycota</taxon>
        <taxon>Agaricomycotina</taxon>
        <taxon>Agaricomycetes</taxon>
        <taxon>Agaricomycetidae</taxon>
        <taxon>Boletales</taxon>
        <taxon>Suillineae</taxon>
        <taxon>Suillaceae</taxon>
        <taxon>Suillus</taxon>
    </lineage>
</organism>
<keyword evidence="2" id="KW-1185">Reference proteome</keyword>
<proteinExistence type="predicted"/>
<dbReference type="EMBL" id="JABBWG010000026">
    <property type="protein sequence ID" value="KAG1812396.1"/>
    <property type="molecule type" value="Genomic_DNA"/>
</dbReference>
<protein>
    <recommendedName>
        <fullName evidence="3">Fungal-type protein kinase domain-containing protein</fullName>
    </recommendedName>
</protein>
<evidence type="ECO:0000313" key="1">
    <source>
        <dbReference type="EMBL" id="KAG1812396.1"/>
    </source>
</evidence>